<organism evidence="2 3">
    <name type="scientific">Pleurodeles waltl</name>
    <name type="common">Iberian ribbed newt</name>
    <dbReference type="NCBI Taxonomy" id="8319"/>
    <lineage>
        <taxon>Eukaryota</taxon>
        <taxon>Metazoa</taxon>
        <taxon>Chordata</taxon>
        <taxon>Craniata</taxon>
        <taxon>Vertebrata</taxon>
        <taxon>Euteleostomi</taxon>
        <taxon>Amphibia</taxon>
        <taxon>Batrachia</taxon>
        <taxon>Caudata</taxon>
        <taxon>Salamandroidea</taxon>
        <taxon>Salamandridae</taxon>
        <taxon>Pleurodelinae</taxon>
        <taxon>Pleurodeles</taxon>
    </lineage>
</organism>
<dbReference type="EMBL" id="JANPWB010000013">
    <property type="protein sequence ID" value="KAJ1110236.1"/>
    <property type="molecule type" value="Genomic_DNA"/>
</dbReference>
<feature type="compositionally biased region" description="Basic and acidic residues" evidence="1">
    <location>
        <begin position="19"/>
        <end position="59"/>
    </location>
</feature>
<feature type="region of interest" description="Disordered" evidence="1">
    <location>
        <begin position="1"/>
        <end position="59"/>
    </location>
</feature>
<evidence type="ECO:0000313" key="3">
    <source>
        <dbReference type="Proteomes" id="UP001066276"/>
    </source>
</evidence>
<evidence type="ECO:0000256" key="1">
    <source>
        <dbReference type="SAM" id="MobiDB-lite"/>
    </source>
</evidence>
<protein>
    <submittedName>
        <fullName evidence="2">Uncharacterized protein</fullName>
    </submittedName>
</protein>
<proteinExistence type="predicted"/>
<name>A0AAV7N2J0_PLEWA</name>
<gene>
    <name evidence="2" type="ORF">NDU88_007591</name>
</gene>
<accession>A0AAV7N2J0</accession>
<sequence length="124" mass="14313">MTSVGIQECADIGKGSKTTAEHLEESVSQKEQDEEPRRKTARMNEYREEEARRKERKTERELWGKAEQFGRREATRHIPGGAWLVQVRDRLQGHIAPVPRRVGKAGRGWGERWVEDPGYTLGMK</sequence>
<evidence type="ECO:0000313" key="2">
    <source>
        <dbReference type="EMBL" id="KAJ1110236.1"/>
    </source>
</evidence>
<reference evidence="2" key="1">
    <citation type="journal article" date="2022" name="bioRxiv">
        <title>Sequencing and chromosome-scale assembly of the giantPleurodeles waltlgenome.</title>
        <authorList>
            <person name="Brown T."/>
            <person name="Elewa A."/>
            <person name="Iarovenko S."/>
            <person name="Subramanian E."/>
            <person name="Araus A.J."/>
            <person name="Petzold A."/>
            <person name="Susuki M."/>
            <person name="Suzuki K.-i.T."/>
            <person name="Hayashi T."/>
            <person name="Toyoda A."/>
            <person name="Oliveira C."/>
            <person name="Osipova E."/>
            <person name="Leigh N.D."/>
            <person name="Simon A."/>
            <person name="Yun M.H."/>
        </authorList>
    </citation>
    <scope>NUCLEOTIDE SEQUENCE</scope>
    <source>
        <strain evidence="2">20211129_DDA</strain>
        <tissue evidence="2">Liver</tissue>
    </source>
</reference>
<comment type="caution">
    <text evidence="2">The sequence shown here is derived from an EMBL/GenBank/DDBJ whole genome shotgun (WGS) entry which is preliminary data.</text>
</comment>
<dbReference type="AlphaFoldDB" id="A0AAV7N2J0"/>
<dbReference type="Proteomes" id="UP001066276">
    <property type="component" value="Chromosome 9"/>
</dbReference>
<keyword evidence="3" id="KW-1185">Reference proteome</keyword>